<dbReference type="GO" id="GO:0032133">
    <property type="term" value="C:chromosome passenger complex"/>
    <property type="evidence" value="ECO:0007669"/>
    <property type="project" value="TreeGrafter"/>
</dbReference>
<dbReference type="PANTHER" id="PTHR16040:SF6">
    <property type="entry name" value="BOREALIN"/>
    <property type="match status" value="1"/>
</dbReference>
<accession>A0A8D0GEP3</accession>
<organism evidence="13 14">
    <name type="scientific">Sphenodon punctatus</name>
    <name type="common">Tuatara</name>
    <name type="synonym">Hatteria punctata</name>
    <dbReference type="NCBI Taxonomy" id="8508"/>
    <lineage>
        <taxon>Eukaryota</taxon>
        <taxon>Metazoa</taxon>
        <taxon>Chordata</taxon>
        <taxon>Craniata</taxon>
        <taxon>Vertebrata</taxon>
        <taxon>Euteleostomi</taxon>
        <taxon>Lepidosauria</taxon>
        <taxon>Sphenodontia</taxon>
        <taxon>Sphenodontidae</taxon>
        <taxon>Sphenodon</taxon>
    </lineage>
</organism>
<keyword evidence="4" id="KW-0158">Chromosome</keyword>
<evidence type="ECO:0000256" key="9">
    <source>
        <dbReference type="ARBA" id="ARBA00023328"/>
    </source>
</evidence>
<dbReference type="GO" id="GO:0000775">
    <property type="term" value="C:chromosome, centromeric region"/>
    <property type="evidence" value="ECO:0007669"/>
    <property type="project" value="UniProtKB-SubCell"/>
</dbReference>
<evidence type="ECO:0000256" key="3">
    <source>
        <dbReference type="ARBA" id="ARBA00009914"/>
    </source>
</evidence>
<evidence type="ECO:0000313" key="13">
    <source>
        <dbReference type="Ensembl" id="ENSSPUP00000005072.1"/>
    </source>
</evidence>
<comment type="subcellular location">
    <subcellularLocation>
        <location evidence="2">Chromosome</location>
        <location evidence="2">Centromere</location>
    </subcellularLocation>
    <subcellularLocation>
        <location evidence="1">Nucleus</location>
    </subcellularLocation>
</comment>
<dbReference type="GO" id="GO:0051301">
    <property type="term" value="P:cell division"/>
    <property type="evidence" value="ECO:0007669"/>
    <property type="project" value="UniProtKB-KW"/>
</dbReference>
<dbReference type="Gene3D" id="6.10.250.1900">
    <property type="match status" value="1"/>
</dbReference>
<proteinExistence type="inferred from homology"/>
<evidence type="ECO:0000256" key="1">
    <source>
        <dbReference type="ARBA" id="ARBA00004123"/>
    </source>
</evidence>
<dbReference type="InterPro" id="IPR018851">
    <property type="entry name" value="Borealin_N"/>
</dbReference>
<dbReference type="Proteomes" id="UP000694392">
    <property type="component" value="Unplaced"/>
</dbReference>
<dbReference type="GO" id="GO:0000070">
    <property type="term" value="P:mitotic sister chromatid segregation"/>
    <property type="evidence" value="ECO:0007669"/>
    <property type="project" value="TreeGrafter"/>
</dbReference>
<name>A0A8D0GEP3_SPHPU</name>
<keyword evidence="8" id="KW-0131">Cell cycle</keyword>
<sequence>MAPSRKTSKNNTKNKKLAAFLKDFDREVKTRTDQIKREGLNLEKEIDNMYNLEILRIPLALREMNW</sequence>
<evidence type="ECO:0000256" key="2">
    <source>
        <dbReference type="ARBA" id="ARBA00004584"/>
    </source>
</evidence>
<evidence type="ECO:0000259" key="12">
    <source>
        <dbReference type="Pfam" id="PF10444"/>
    </source>
</evidence>
<evidence type="ECO:0000256" key="4">
    <source>
        <dbReference type="ARBA" id="ARBA00022454"/>
    </source>
</evidence>
<dbReference type="AlphaFoldDB" id="A0A8D0GEP3"/>
<reference evidence="13" key="2">
    <citation type="submission" date="2025-09" db="UniProtKB">
        <authorList>
            <consortium name="Ensembl"/>
        </authorList>
    </citation>
    <scope>IDENTIFICATION</scope>
</reference>
<evidence type="ECO:0000256" key="11">
    <source>
        <dbReference type="ARBA" id="ARBA00041323"/>
    </source>
</evidence>
<keyword evidence="5" id="KW-0132">Cell division</keyword>
<dbReference type="Ensembl" id="ENSSPUT00000005389.1">
    <property type="protein sequence ID" value="ENSSPUP00000005072.1"/>
    <property type="gene ID" value="ENSSPUG00000003916.1"/>
</dbReference>
<evidence type="ECO:0000256" key="8">
    <source>
        <dbReference type="ARBA" id="ARBA00023306"/>
    </source>
</evidence>
<evidence type="ECO:0000313" key="14">
    <source>
        <dbReference type="Proteomes" id="UP000694392"/>
    </source>
</evidence>
<dbReference type="Pfam" id="PF10444">
    <property type="entry name" value="Nbl1_Borealin_N"/>
    <property type="match status" value="1"/>
</dbReference>
<dbReference type="PANTHER" id="PTHR16040">
    <property type="entry name" value="AUSTRALIN, ISOFORM A-RELATED"/>
    <property type="match status" value="1"/>
</dbReference>
<keyword evidence="7" id="KW-0539">Nucleus</keyword>
<comment type="similarity">
    <text evidence="3">Belongs to the borealin family.</text>
</comment>
<evidence type="ECO:0000256" key="10">
    <source>
        <dbReference type="ARBA" id="ARBA00040949"/>
    </source>
</evidence>
<evidence type="ECO:0000256" key="7">
    <source>
        <dbReference type="ARBA" id="ARBA00023242"/>
    </source>
</evidence>
<protein>
    <recommendedName>
        <fullName evidence="10">Borealin</fullName>
    </recommendedName>
    <alternativeName>
        <fullName evidence="11">Cell division cycle-associated protein 8</fullName>
    </alternativeName>
</protein>
<evidence type="ECO:0000256" key="6">
    <source>
        <dbReference type="ARBA" id="ARBA00022776"/>
    </source>
</evidence>
<keyword evidence="14" id="KW-1185">Reference proteome</keyword>
<evidence type="ECO:0000256" key="5">
    <source>
        <dbReference type="ARBA" id="ARBA00022618"/>
    </source>
</evidence>
<keyword evidence="9" id="KW-0137">Centromere</keyword>
<dbReference type="InterPro" id="IPR018867">
    <property type="entry name" value="Cell_div_borealin"/>
</dbReference>
<dbReference type="GO" id="GO:0051233">
    <property type="term" value="C:spindle midzone"/>
    <property type="evidence" value="ECO:0007669"/>
    <property type="project" value="TreeGrafter"/>
</dbReference>
<feature type="domain" description="Borealin N-terminal" evidence="12">
    <location>
        <begin position="16"/>
        <end position="66"/>
    </location>
</feature>
<keyword evidence="6" id="KW-0498">Mitosis</keyword>
<dbReference type="GO" id="GO:0005634">
    <property type="term" value="C:nucleus"/>
    <property type="evidence" value="ECO:0007669"/>
    <property type="project" value="UniProtKB-SubCell"/>
</dbReference>
<reference evidence="13" key="1">
    <citation type="submission" date="2025-08" db="UniProtKB">
        <authorList>
            <consortium name="Ensembl"/>
        </authorList>
    </citation>
    <scope>IDENTIFICATION</scope>
</reference>